<keyword evidence="9 10" id="KW-0143">Chaperone</keyword>
<evidence type="ECO:0000256" key="10">
    <source>
        <dbReference type="HAMAP-Rule" id="MF_00240"/>
    </source>
</evidence>
<keyword evidence="6 10" id="KW-0732">Signal</keyword>
<dbReference type="SUPFAM" id="SSF89392">
    <property type="entry name" value="Prokaryotic lipoproteins and lipoprotein localization factors"/>
    <property type="match status" value="1"/>
</dbReference>
<comment type="subunit">
    <text evidence="3 10">Monomer.</text>
</comment>
<keyword evidence="5 10" id="KW-0813">Transport</keyword>
<dbReference type="InterPro" id="IPR018323">
    <property type="entry name" value="OM_lipoprot_carrier_LolA_Pbac"/>
</dbReference>
<evidence type="ECO:0000313" key="12">
    <source>
        <dbReference type="Proteomes" id="UP001149400"/>
    </source>
</evidence>
<feature type="signal peptide" evidence="10">
    <location>
        <begin position="1"/>
        <end position="18"/>
    </location>
</feature>
<evidence type="ECO:0000256" key="4">
    <source>
        <dbReference type="ARBA" id="ARBA00014035"/>
    </source>
</evidence>
<dbReference type="NCBIfam" id="TIGR00547">
    <property type="entry name" value="lolA"/>
    <property type="match status" value="1"/>
</dbReference>
<keyword evidence="8 10" id="KW-0653">Protein transport</keyword>
<dbReference type="InterPro" id="IPR004564">
    <property type="entry name" value="OM_lipoprot_carrier_LolA-like"/>
</dbReference>
<accession>A0ABT5R3R5</accession>
<evidence type="ECO:0000256" key="1">
    <source>
        <dbReference type="ARBA" id="ARBA00004418"/>
    </source>
</evidence>
<evidence type="ECO:0000256" key="8">
    <source>
        <dbReference type="ARBA" id="ARBA00022927"/>
    </source>
</evidence>
<proteinExistence type="inferred from homology"/>
<dbReference type="Proteomes" id="UP001149400">
    <property type="component" value="Unassembled WGS sequence"/>
</dbReference>
<evidence type="ECO:0000256" key="7">
    <source>
        <dbReference type="ARBA" id="ARBA00022764"/>
    </source>
</evidence>
<dbReference type="CDD" id="cd16325">
    <property type="entry name" value="LolA"/>
    <property type="match status" value="1"/>
</dbReference>
<dbReference type="Pfam" id="PF03548">
    <property type="entry name" value="LolA"/>
    <property type="match status" value="1"/>
</dbReference>
<evidence type="ECO:0000256" key="2">
    <source>
        <dbReference type="ARBA" id="ARBA00007615"/>
    </source>
</evidence>
<organism evidence="11 12">
    <name type="scientific">Enterovibrio gelatinilyticus</name>
    <dbReference type="NCBI Taxonomy" id="2899819"/>
    <lineage>
        <taxon>Bacteria</taxon>
        <taxon>Pseudomonadati</taxon>
        <taxon>Pseudomonadota</taxon>
        <taxon>Gammaproteobacteria</taxon>
        <taxon>Vibrionales</taxon>
        <taxon>Vibrionaceae</taxon>
        <taxon>Enterovibrio</taxon>
    </lineage>
</organism>
<gene>
    <name evidence="10 11" type="primary">lolA</name>
    <name evidence="11" type="ORF">LRP50_17435</name>
</gene>
<comment type="caution">
    <text evidence="11">The sequence shown here is derived from an EMBL/GenBank/DDBJ whole genome shotgun (WGS) entry which is preliminary data.</text>
</comment>
<dbReference type="InterPro" id="IPR029046">
    <property type="entry name" value="LolA/LolB/LppX"/>
</dbReference>
<reference evidence="11" key="1">
    <citation type="submission" date="2021-12" db="EMBL/GenBank/DDBJ databases">
        <title>Enterovibrio ZSDZ35 sp. nov. and Enterovibrio ZSDZ42 sp. nov., isolated from coastal seawater in Qingdao.</title>
        <authorList>
            <person name="Zhang P."/>
        </authorList>
    </citation>
    <scope>NUCLEOTIDE SEQUENCE</scope>
    <source>
        <strain evidence="11">ZSDZ42</strain>
    </source>
</reference>
<keyword evidence="11" id="KW-0449">Lipoprotein</keyword>
<dbReference type="Gene3D" id="2.50.20.10">
    <property type="entry name" value="Lipoprotein localisation LolA/LolB/LppX"/>
    <property type="match status" value="1"/>
</dbReference>
<comment type="function">
    <text evidence="10">Participates in the translocation of lipoproteins from the inner membrane to the outer membrane. Only forms a complex with a lipoprotein if the residue after the N-terminal Cys is not an aspartate (The Asp acts as a targeting signal to indicate that the lipoprotein should stay in the inner membrane).</text>
</comment>
<feature type="chain" id="PRO_5044912209" description="Outer-membrane lipoprotein carrier protein" evidence="10">
    <location>
        <begin position="19"/>
        <end position="199"/>
    </location>
</feature>
<evidence type="ECO:0000256" key="3">
    <source>
        <dbReference type="ARBA" id="ARBA00011245"/>
    </source>
</evidence>
<evidence type="ECO:0000256" key="6">
    <source>
        <dbReference type="ARBA" id="ARBA00022729"/>
    </source>
</evidence>
<evidence type="ECO:0000313" key="11">
    <source>
        <dbReference type="EMBL" id="MDD1794917.1"/>
    </source>
</evidence>
<name>A0ABT5R3R5_9GAMM</name>
<evidence type="ECO:0000256" key="9">
    <source>
        <dbReference type="ARBA" id="ARBA00023186"/>
    </source>
</evidence>
<dbReference type="EMBL" id="JAJUBC010000022">
    <property type="protein sequence ID" value="MDD1794917.1"/>
    <property type="molecule type" value="Genomic_DNA"/>
</dbReference>
<evidence type="ECO:0000256" key="5">
    <source>
        <dbReference type="ARBA" id="ARBA00022448"/>
    </source>
</evidence>
<dbReference type="PANTHER" id="PTHR35869:SF1">
    <property type="entry name" value="OUTER-MEMBRANE LIPOPROTEIN CARRIER PROTEIN"/>
    <property type="match status" value="1"/>
</dbReference>
<keyword evidence="12" id="KW-1185">Reference proteome</keyword>
<sequence length="199" mass="22359" precursor="true">MKKMMLMSLLLVAPAVFATPQQELNTRLAKLNSFTANFEQIVTSPDGEVISEGEGTLAMKRPNLFNWETVMPDENILVSDGKTLWYYSPFIEQVTAMWLDDATSQTPFVLLTRNDPKDWGNYNVKQDGDTFVLSPKQTGNLGEFVVDVQPDGRISEFAVVEQDGQTSRFALQNVKNVSPSDALFRFTVPEGVELDDQRQ</sequence>
<comment type="subcellular location">
    <subcellularLocation>
        <location evidence="1 10">Periplasm</location>
    </subcellularLocation>
</comment>
<protein>
    <recommendedName>
        <fullName evidence="4 10">Outer-membrane lipoprotein carrier protein</fullName>
    </recommendedName>
</protein>
<keyword evidence="7 10" id="KW-0574">Periplasm</keyword>
<dbReference type="PANTHER" id="PTHR35869">
    <property type="entry name" value="OUTER-MEMBRANE LIPOPROTEIN CARRIER PROTEIN"/>
    <property type="match status" value="1"/>
</dbReference>
<comment type="similarity">
    <text evidence="2 10">Belongs to the LolA family.</text>
</comment>
<dbReference type="HAMAP" id="MF_00240">
    <property type="entry name" value="LolA"/>
    <property type="match status" value="1"/>
</dbReference>
<dbReference type="RefSeq" id="WP_274165734.1">
    <property type="nucleotide sequence ID" value="NZ_JAJUBC010000022.1"/>
</dbReference>